<evidence type="ECO:0000313" key="2">
    <source>
        <dbReference type="Proteomes" id="UP000719412"/>
    </source>
</evidence>
<proteinExistence type="predicted"/>
<organism evidence="1 2">
    <name type="scientific">Tenebrio molitor</name>
    <name type="common">Yellow mealworm beetle</name>
    <dbReference type="NCBI Taxonomy" id="7067"/>
    <lineage>
        <taxon>Eukaryota</taxon>
        <taxon>Metazoa</taxon>
        <taxon>Ecdysozoa</taxon>
        <taxon>Arthropoda</taxon>
        <taxon>Hexapoda</taxon>
        <taxon>Insecta</taxon>
        <taxon>Pterygota</taxon>
        <taxon>Neoptera</taxon>
        <taxon>Endopterygota</taxon>
        <taxon>Coleoptera</taxon>
        <taxon>Polyphaga</taxon>
        <taxon>Cucujiformia</taxon>
        <taxon>Tenebrionidae</taxon>
        <taxon>Tenebrio</taxon>
    </lineage>
</organism>
<reference evidence="1" key="2">
    <citation type="submission" date="2021-08" db="EMBL/GenBank/DDBJ databases">
        <authorList>
            <person name="Eriksson T."/>
        </authorList>
    </citation>
    <scope>NUCLEOTIDE SEQUENCE</scope>
    <source>
        <strain evidence="1">Stoneville</strain>
        <tissue evidence="1">Whole head</tissue>
    </source>
</reference>
<evidence type="ECO:0000313" key="1">
    <source>
        <dbReference type="EMBL" id="KAH0817776.1"/>
    </source>
</evidence>
<sequence>MIRPGRPKLERKVALEAAPPPPPTRSRAAIPVRKQTRKRFRENRLNLNFHVVPPVDLNYLYVPGKYVTGKKQVTVGVVVRLFVCLSGGAACTARGGQFPERLSVRYIKTNKSISLLHELCMACRCWMNANYVLLCVISITGPGSKKFLFPFMPTLGHQPPLPVAAS</sequence>
<keyword evidence="2" id="KW-1185">Reference proteome</keyword>
<dbReference type="EMBL" id="JABDTM020018837">
    <property type="protein sequence ID" value="KAH0817776.1"/>
    <property type="molecule type" value="Genomic_DNA"/>
</dbReference>
<dbReference type="Proteomes" id="UP000719412">
    <property type="component" value="Unassembled WGS sequence"/>
</dbReference>
<protein>
    <submittedName>
        <fullName evidence="1">Uncharacterized protein</fullName>
    </submittedName>
</protein>
<comment type="caution">
    <text evidence="1">The sequence shown here is derived from an EMBL/GenBank/DDBJ whole genome shotgun (WGS) entry which is preliminary data.</text>
</comment>
<gene>
    <name evidence="1" type="ORF">GEV33_005015</name>
</gene>
<accession>A0A8J6LM59</accession>
<dbReference type="AlphaFoldDB" id="A0A8J6LM59"/>
<name>A0A8J6LM59_TENMO</name>
<reference evidence="1" key="1">
    <citation type="journal article" date="2020" name="J Insects Food Feed">
        <title>The yellow mealworm (Tenebrio molitor) genome: a resource for the emerging insects as food and feed industry.</title>
        <authorList>
            <person name="Eriksson T."/>
            <person name="Andere A."/>
            <person name="Kelstrup H."/>
            <person name="Emery V."/>
            <person name="Picard C."/>
        </authorList>
    </citation>
    <scope>NUCLEOTIDE SEQUENCE</scope>
    <source>
        <strain evidence="1">Stoneville</strain>
        <tissue evidence="1">Whole head</tissue>
    </source>
</reference>